<name>A0A7X6R255_9NOCA</name>
<evidence type="ECO:0000313" key="2">
    <source>
        <dbReference type="Proteomes" id="UP000540698"/>
    </source>
</evidence>
<dbReference type="Gene3D" id="2.40.10.10">
    <property type="entry name" value="Trypsin-like serine proteases"/>
    <property type="match status" value="1"/>
</dbReference>
<dbReference type="AlphaFoldDB" id="A0A7X6R255"/>
<gene>
    <name evidence="1" type="ORF">HGB38_06445</name>
</gene>
<protein>
    <submittedName>
        <fullName evidence="1">Uncharacterized protein</fullName>
    </submittedName>
</protein>
<reference evidence="1 2" key="1">
    <citation type="submission" date="2020-04" db="EMBL/GenBank/DDBJ databases">
        <title>MicrobeNet Type strains.</title>
        <authorList>
            <person name="Nicholson A.C."/>
        </authorList>
    </citation>
    <scope>NUCLEOTIDE SEQUENCE [LARGE SCALE GENOMIC DNA]</scope>
    <source>
        <strain evidence="1 2">DSM 44956</strain>
    </source>
</reference>
<dbReference type="EMBL" id="JAAXOS010000003">
    <property type="protein sequence ID" value="NKY25867.1"/>
    <property type="molecule type" value="Genomic_DNA"/>
</dbReference>
<organism evidence="1 2">
    <name type="scientific">Nocardia gamkensis</name>
    <dbReference type="NCBI Taxonomy" id="352869"/>
    <lineage>
        <taxon>Bacteria</taxon>
        <taxon>Bacillati</taxon>
        <taxon>Actinomycetota</taxon>
        <taxon>Actinomycetes</taxon>
        <taxon>Mycobacteriales</taxon>
        <taxon>Nocardiaceae</taxon>
        <taxon>Nocardia</taxon>
    </lineage>
</organism>
<keyword evidence="2" id="KW-1185">Reference proteome</keyword>
<dbReference type="Proteomes" id="UP000540698">
    <property type="component" value="Unassembled WGS sequence"/>
</dbReference>
<dbReference type="InterPro" id="IPR043504">
    <property type="entry name" value="Peptidase_S1_PA_chymotrypsin"/>
</dbReference>
<evidence type="ECO:0000313" key="1">
    <source>
        <dbReference type="EMBL" id="NKY25867.1"/>
    </source>
</evidence>
<comment type="caution">
    <text evidence="1">The sequence shown here is derived from an EMBL/GenBank/DDBJ whole genome shotgun (WGS) entry which is preliminary data.</text>
</comment>
<accession>A0A7X6R255</accession>
<sequence length="96" mass="10119">MKTLESEPGWTSMGYPKGYAIGQVMHRVDGARGTKSGGTIQILGNPMDGGSSGGAWTVGSIAMGDNSFKYPSNPDAQRGPVFNNYTFDVCRAVKNA</sequence>
<proteinExistence type="predicted"/>
<dbReference type="RefSeq" id="WP_062970022.1">
    <property type="nucleotide sequence ID" value="NZ_JAAXOS010000003.1"/>
</dbReference>